<dbReference type="InterPro" id="IPR015500">
    <property type="entry name" value="Peptidase_S8_subtilisin-rel"/>
</dbReference>
<dbReference type="InterPro" id="IPR036852">
    <property type="entry name" value="Peptidase_S8/S53_dom_sf"/>
</dbReference>
<dbReference type="Proteomes" id="UP000229901">
    <property type="component" value="Unassembled WGS sequence"/>
</dbReference>
<keyword evidence="4 5" id="KW-0720">Serine protease</keyword>
<dbReference type="Pfam" id="PF00082">
    <property type="entry name" value="Peptidase_S8"/>
    <property type="match status" value="1"/>
</dbReference>
<feature type="chain" id="PRO_5013782729" description="Peptidase S8/S53 domain-containing protein" evidence="6">
    <location>
        <begin position="25"/>
        <end position="513"/>
    </location>
</feature>
<dbReference type="PANTHER" id="PTHR43806">
    <property type="entry name" value="PEPTIDASE S8"/>
    <property type="match status" value="1"/>
</dbReference>
<evidence type="ECO:0000259" key="7">
    <source>
        <dbReference type="Pfam" id="PF00082"/>
    </source>
</evidence>
<evidence type="ECO:0000256" key="4">
    <source>
        <dbReference type="ARBA" id="ARBA00022825"/>
    </source>
</evidence>
<sequence length="513" mass="54965">MSKVIFKYLIISLIVFLSANQALAVDPFEKDQWYLDQINVRPAWEITTGSDEIVVAVIDTGVDIGHPDIKDNIWVNPGEIAGDGLDNDNNGYIDDINGWNFITDEAKPEPYIGQGYTVEAVKHGTFIAGLISAIHDNNIGIKGVTSKVKIMSLVVLNAGGYGTSTSVSDAIHYAVDNGADIINLSFGGDEHYSALKNAIVRAYENNVTIVAAAGNTADGGLNLATNKVYPICYDNDWELNAIIGVAATDSNNKLSAYSNYGGNCIDIVAPGDNITSLVYFDNNSSEFNQLVEGGYQGTSFSTALVSGTVALMKSINPTLTNEQVAEILTSTAFNIDRLNTTVAGQLGAGLLDVSAAITKTYDEFNLENRLKFYVSADETYPATAYEYDVTFRHVNDVEVFGSGFTGLNITNADINQDGVDDLVTGAKPGNKSFVRGITSGKELVSSFLAFEDSFRGGVIASAGDVDGDGLLEYVVVPEKDHSPVVRVFNQDGKLQTEFKAFDNDSWSGLSVAV</sequence>
<protein>
    <recommendedName>
        <fullName evidence="7">Peptidase S8/S53 domain-containing protein</fullName>
    </recommendedName>
</protein>
<evidence type="ECO:0000256" key="3">
    <source>
        <dbReference type="ARBA" id="ARBA00022801"/>
    </source>
</evidence>
<dbReference type="PROSITE" id="PS51892">
    <property type="entry name" value="SUBTILASE"/>
    <property type="match status" value="1"/>
</dbReference>
<proteinExistence type="inferred from homology"/>
<dbReference type="InterPro" id="IPR023827">
    <property type="entry name" value="Peptidase_S8_Asp-AS"/>
</dbReference>
<comment type="caution">
    <text evidence="8">The sequence shown here is derived from an EMBL/GenBank/DDBJ whole genome shotgun (WGS) entry which is preliminary data.</text>
</comment>
<dbReference type="PANTHER" id="PTHR43806:SF11">
    <property type="entry name" value="CEREVISIN-RELATED"/>
    <property type="match status" value="1"/>
</dbReference>
<keyword evidence="3 5" id="KW-0378">Hydrolase</keyword>
<evidence type="ECO:0000256" key="6">
    <source>
        <dbReference type="SAM" id="SignalP"/>
    </source>
</evidence>
<dbReference type="InterPro" id="IPR022398">
    <property type="entry name" value="Peptidase_S8_His-AS"/>
</dbReference>
<feature type="active site" description="Charge relay system" evidence="5">
    <location>
        <position position="299"/>
    </location>
</feature>
<evidence type="ECO:0000256" key="5">
    <source>
        <dbReference type="PROSITE-ProRule" id="PRU01240"/>
    </source>
</evidence>
<evidence type="ECO:0000313" key="9">
    <source>
        <dbReference type="Proteomes" id="UP000229901"/>
    </source>
</evidence>
<feature type="active site" description="Charge relay system" evidence="5">
    <location>
        <position position="59"/>
    </location>
</feature>
<comment type="similarity">
    <text evidence="1 5">Belongs to the peptidase S8 family.</text>
</comment>
<keyword evidence="6" id="KW-0732">Signal</keyword>
<feature type="non-terminal residue" evidence="8">
    <location>
        <position position="513"/>
    </location>
</feature>
<dbReference type="Gene3D" id="3.40.50.200">
    <property type="entry name" value="Peptidase S8/S53 domain"/>
    <property type="match status" value="1"/>
</dbReference>
<organism evidence="8 9">
    <name type="scientific">Candidatus Falkowbacteria bacterium CG10_big_fil_rev_8_21_14_0_10_39_11</name>
    <dbReference type="NCBI Taxonomy" id="1974565"/>
    <lineage>
        <taxon>Bacteria</taxon>
        <taxon>Candidatus Falkowiibacteriota</taxon>
    </lineage>
</organism>
<accession>A0A2H0V6F1</accession>
<dbReference type="GO" id="GO:0006508">
    <property type="term" value="P:proteolysis"/>
    <property type="evidence" value="ECO:0007669"/>
    <property type="project" value="UniProtKB-KW"/>
</dbReference>
<feature type="domain" description="Peptidase S8/S53" evidence="7">
    <location>
        <begin position="51"/>
        <end position="345"/>
    </location>
</feature>
<feature type="signal peptide" evidence="6">
    <location>
        <begin position="1"/>
        <end position="24"/>
    </location>
</feature>
<dbReference type="GO" id="GO:0004252">
    <property type="term" value="F:serine-type endopeptidase activity"/>
    <property type="evidence" value="ECO:0007669"/>
    <property type="project" value="UniProtKB-UniRule"/>
</dbReference>
<gene>
    <name evidence="8" type="ORF">COT97_00245</name>
</gene>
<dbReference type="InterPro" id="IPR050131">
    <property type="entry name" value="Peptidase_S8_subtilisin-like"/>
</dbReference>
<evidence type="ECO:0000256" key="1">
    <source>
        <dbReference type="ARBA" id="ARBA00011073"/>
    </source>
</evidence>
<dbReference type="CDD" id="cd07473">
    <property type="entry name" value="Peptidases_S8_Subtilisin_like"/>
    <property type="match status" value="1"/>
</dbReference>
<name>A0A2H0V6F1_9BACT</name>
<dbReference type="SUPFAM" id="SSF52743">
    <property type="entry name" value="Subtilisin-like"/>
    <property type="match status" value="1"/>
</dbReference>
<dbReference type="EMBL" id="PFAP01000001">
    <property type="protein sequence ID" value="PIR94676.1"/>
    <property type="molecule type" value="Genomic_DNA"/>
</dbReference>
<dbReference type="PROSITE" id="PS00137">
    <property type="entry name" value="SUBTILASE_HIS"/>
    <property type="match status" value="1"/>
</dbReference>
<dbReference type="PROSITE" id="PS00136">
    <property type="entry name" value="SUBTILASE_ASP"/>
    <property type="match status" value="1"/>
</dbReference>
<feature type="active site" description="Charge relay system" evidence="5">
    <location>
        <position position="123"/>
    </location>
</feature>
<dbReference type="PRINTS" id="PR00723">
    <property type="entry name" value="SUBTILISIN"/>
</dbReference>
<evidence type="ECO:0000313" key="8">
    <source>
        <dbReference type="EMBL" id="PIR94676.1"/>
    </source>
</evidence>
<evidence type="ECO:0000256" key="2">
    <source>
        <dbReference type="ARBA" id="ARBA00022670"/>
    </source>
</evidence>
<keyword evidence="2 5" id="KW-0645">Protease</keyword>
<dbReference type="InterPro" id="IPR000209">
    <property type="entry name" value="Peptidase_S8/S53_dom"/>
</dbReference>
<dbReference type="AlphaFoldDB" id="A0A2H0V6F1"/>
<reference evidence="9" key="1">
    <citation type="submission" date="2017-09" db="EMBL/GenBank/DDBJ databases">
        <title>Depth-based differentiation of microbial function through sediment-hosted aquifers and enrichment of novel symbionts in the deep terrestrial subsurface.</title>
        <authorList>
            <person name="Probst A.J."/>
            <person name="Ladd B."/>
            <person name="Jarett J.K."/>
            <person name="Geller-Mcgrath D.E."/>
            <person name="Sieber C.M.K."/>
            <person name="Emerson J.B."/>
            <person name="Anantharaman K."/>
            <person name="Thomas B.C."/>
            <person name="Malmstrom R."/>
            <person name="Stieglmeier M."/>
            <person name="Klingl A."/>
            <person name="Woyke T."/>
            <person name="Ryan C.M."/>
            <person name="Banfield J.F."/>
        </authorList>
    </citation>
    <scope>NUCLEOTIDE SEQUENCE [LARGE SCALE GENOMIC DNA]</scope>
</reference>
<dbReference type="InterPro" id="IPR034204">
    <property type="entry name" value="PfSUB1-like_cat_dom"/>
</dbReference>